<feature type="chain" id="PRO_5012610202" evidence="1">
    <location>
        <begin position="16"/>
        <end position="127"/>
    </location>
</feature>
<reference evidence="2" key="1">
    <citation type="journal article" date="2008" name="Insect Biochem. Mol. Biol.">
        <title>Comparative sialomics between hard and soft ticks: implications for the evolution of blood-feeding behavior.</title>
        <authorList>
            <person name="Mans B.J."/>
            <person name="Andersen J.F."/>
            <person name="Francischetti I.M."/>
            <person name="Valenzuela J.G."/>
            <person name="Schwan T.G."/>
            <person name="Pham V.M."/>
            <person name="Garfield M.K."/>
            <person name="Hammer C.H."/>
            <person name="Ribeiro J.M."/>
        </authorList>
    </citation>
    <scope>NUCLEOTIDE SEQUENCE</scope>
    <source>
        <strain evidence="2">AM-1013</strain>
        <tissue evidence="2">Adult salivary gland</tissue>
    </source>
</reference>
<protein>
    <submittedName>
        <fullName evidence="2">7 cysteine domain</fullName>
    </submittedName>
</protein>
<organism evidence="2">
    <name type="scientific">Argas monolakensis</name>
    <name type="common">Mono lake bird tick</name>
    <dbReference type="NCBI Taxonomy" id="34602"/>
    <lineage>
        <taxon>Eukaryota</taxon>
        <taxon>Metazoa</taxon>
        <taxon>Ecdysozoa</taxon>
        <taxon>Arthropoda</taxon>
        <taxon>Chelicerata</taxon>
        <taxon>Arachnida</taxon>
        <taxon>Acari</taxon>
        <taxon>Parasitiformes</taxon>
        <taxon>Ixodida</taxon>
        <taxon>Ixodoidea</taxon>
        <taxon>Argasidae</taxon>
        <taxon>Argasinae</taxon>
        <taxon>Argas</taxon>
    </lineage>
</organism>
<name>Q09JF1_ARGMO</name>
<dbReference type="EMBL" id="DQ886895">
    <property type="protein sequence ID" value="ABI52812.1"/>
    <property type="molecule type" value="mRNA"/>
</dbReference>
<sequence>MQMWHLLLLFPLVYSQRFVGQYKNERNSNNQSVIYNCAGLKNLTKEERQNISLFPTDCRYYCDRRPDAQVIMYGYYEVGTPCTNSTDVFDENKRIKMGTCITSLITGSTIMKCDLNQPPYIKAVPGC</sequence>
<proteinExistence type="evidence at transcript level"/>
<feature type="signal peptide" evidence="1">
    <location>
        <begin position="1"/>
        <end position="15"/>
    </location>
</feature>
<evidence type="ECO:0000313" key="2">
    <source>
        <dbReference type="EMBL" id="ABI52812.1"/>
    </source>
</evidence>
<keyword evidence="1" id="KW-0732">Signal</keyword>
<dbReference type="AlphaFoldDB" id="Q09JF1"/>
<accession>Q09JF1</accession>
<evidence type="ECO:0000256" key="1">
    <source>
        <dbReference type="SAM" id="SignalP"/>
    </source>
</evidence>